<evidence type="ECO:0000313" key="9">
    <source>
        <dbReference type="EMBL" id="MXU66543.1"/>
    </source>
</evidence>
<evidence type="ECO:0000259" key="8">
    <source>
        <dbReference type="Pfam" id="PF10150"/>
    </source>
</evidence>
<dbReference type="Pfam" id="PF10150">
    <property type="entry name" value="RNase_E_G"/>
    <property type="match status" value="1"/>
</dbReference>
<keyword evidence="2" id="KW-0540">Nuclease</keyword>
<gene>
    <name evidence="9" type="ORF">GSH16_13920</name>
</gene>
<dbReference type="InterPro" id="IPR019307">
    <property type="entry name" value="RNA-bd_AU-1/RNase_E/G"/>
</dbReference>
<dbReference type="InterPro" id="IPR004659">
    <property type="entry name" value="RNase_E/G"/>
</dbReference>
<keyword evidence="5" id="KW-0378">Hydrolase</keyword>
<evidence type="ECO:0000313" key="10">
    <source>
        <dbReference type="Proteomes" id="UP000436016"/>
    </source>
</evidence>
<evidence type="ECO:0000256" key="6">
    <source>
        <dbReference type="ARBA" id="ARBA00022842"/>
    </source>
</evidence>
<comment type="cofactor">
    <cofactor evidence="1">
        <name>Mg(2+)</name>
        <dbReference type="ChEBI" id="CHEBI:18420"/>
    </cofactor>
</comment>
<evidence type="ECO:0000256" key="1">
    <source>
        <dbReference type="ARBA" id="ARBA00001946"/>
    </source>
</evidence>
<evidence type="ECO:0000256" key="5">
    <source>
        <dbReference type="ARBA" id="ARBA00022801"/>
    </source>
</evidence>
<keyword evidence="10" id="KW-1185">Reference proteome</keyword>
<sequence length="333" mass="35929">MIDGRLDDLYIDAPDDGRPQPGAIYRAKMLRPIKGLHGATVDLGDGQTGFLREARGLAPGDSFLVQINSHSEDGKAPPVTRRLLFKSRHVIVTPDAPGINIARRIRDDDRRDTLLELVHDVLGDAGLPDGAGVILRSVCDAAPEDQIAEDLADTAALAANVLADAEGDAPELLVAAPEAELRAWQDWVDPAPDSVERDDAPFERLGIWDALAALQSPRADLPGQGWMAVEPTSALVAVDVNSGGDFSPAATLKANLAAAAELPRQLRLRGLGGQVVVDFAPLGKKDRKQVEQALRRALKSDPVETSLIGWTPMGHLELQRKRERQPLSELWPR</sequence>
<dbReference type="GO" id="GO:0016787">
    <property type="term" value="F:hydrolase activity"/>
    <property type="evidence" value="ECO:0007669"/>
    <property type="project" value="UniProtKB-KW"/>
</dbReference>
<keyword evidence="7" id="KW-0694">RNA-binding</keyword>
<evidence type="ECO:0000256" key="2">
    <source>
        <dbReference type="ARBA" id="ARBA00022722"/>
    </source>
</evidence>
<reference evidence="9 10" key="1">
    <citation type="submission" date="2019-12" db="EMBL/GenBank/DDBJ databases">
        <title>Strain KN286 was isolated from seawater, which was collected from Caroline Seamount in the tropical western Pacific.</title>
        <authorList>
            <person name="Wang Q."/>
        </authorList>
    </citation>
    <scope>NUCLEOTIDE SEQUENCE [LARGE SCALE GENOMIC DNA]</scope>
    <source>
        <strain evidence="9 10">KN286</strain>
    </source>
</reference>
<comment type="caution">
    <text evidence="9">The sequence shown here is derived from an EMBL/GenBank/DDBJ whole genome shotgun (WGS) entry which is preliminary data.</text>
</comment>
<dbReference type="GO" id="GO:0004540">
    <property type="term" value="F:RNA nuclease activity"/>
    <property type="evidence" value="ECO:0007669"/>
    <property type="project" value="InterPro"/>
</dbReference>
<protein>
    <submittedName>
        <fullName evidence="9">Ribonuclease G</fullName>
    </submittedName>
</protein>
<dbReference type="PANTHER" id="PTHR30001">
    <property type="entry name" value="RIBONUCLEASE"/>
    <property type="match status" value="1"/>
</dbReference>
<dbReference type="EMBL" id="WUWG01000006">
    <property type="protein sequence ID" value="MXU66543.1"/>
    <property type="molecule type" value="Genomic_DNA"/>
</dbReference>
<keyword evidence="6" id="KW-0460">Magnesium</keyword>
<dbReference type="PANTHER" id="PTHR30001:SF1">
    <property type="entry name" value="RIBONUCLEASE E_G-LIKE PROTEIN, CHLOROPLASTIC"/>
    <property type="match status" value="1"/>
</dbReference>
<dbReference type="GO" id="GO:0005737">
    <property type="term" value="C:cytoplasm"/>
    <property type="evidence" value="ECO:0007669"/>
    <property type="project" value="TreeGrafter"/>
</dbReference>
<evidence type="ECO:0000256" key="7">
    <source>
        <dbReference type="ARBA" id="ARBA00022884"/>
    </source>
</evidence>
<dbReference type="Proteomes" id="UP000436016">
    <property type="component" value="Unassembled WGS sequence"/>
</dbReference>
<dbReference type="GO" id="GO:0004519">
    <property type="term" value="F:endonuclease activity"/>
    <property type="evidence" value="ECO:0007669"/>
    <property type="project" value="UniProtKB-KW"/>
</dbReference>
<organism evidence="9 10">
    <name type="scientific">Oceanomicrobium pacificus</name>
    <dbReference type="NCBI Taxonomy" id="2692916"/>
    <lineage>
        <taxon>Bacteria</taxon>
        <taxon>Pseudomonadati</taxon>
        <taxon>Pseudomonadota</taxon>
        <taxon>Alphaproteobacteria</taxon>
        <taxon>Rhodobacterales</taxon>
        <taxon>Paracoccaceae</taxon>
        <taxon>Oceanomicrobium</taxon>
    </lineage>
</organism>
<evidence type="ECO:0000256" key="3">
    <source>
        <dbReference type="ARBA" id="ARBA00022723"/>
    </source>
</evidence>
<dbReference type="GO" id="GO:0003723">
    <property type="term" value="F:RNA binding"/>
    <property type="evidence" value="ECO:0007669"/>
    <property type="project" value="UniProtKB-KW"/>
</dbReference>
<dbReference type="GO" id="GO:0006364">
    <property type="term" value="P:rRNA processing"/>
    <property type="evidence" value="ECO:0007669"/>
    <property type="project" value="TreeGrafter"/>
</dbReference>
<feature type="domain" description="RNA-binding protein AU-1/Ribonuclease E/G" evidence="8">
    <location>
        <begin position="197"/>
        <end position="322"/>
    </location>
</feature>
<accession>A0A6B0TZW5</accession>
<proteinExistence type="predicted"/>
<dbReference type="AlphaFoldDB" id="A0A6B0TZW5"/>
<name>A0A6B0TZW5_9RHOB</name>
<dbReference type="GO" id="GO:0046872">
    <property type="term" value="F:metal ion binding"/>
    <property type="evidence" value="ECO:0007669"/>
    <property type="project" value="UniProtKB-KW"/>
</dbReference>
<keyword evidence="4" id="KW-0255">Endonuclease</keyword>
<keyword evidence="3" id="KW-0479">Metal-binding</keyword>
<evidence type="ECO:0000256" key="4">
    <source>
        <dbReference type="ARBA" id="ARBA00022759"/>
    </source>
</evidence>